<dbReference type="PIRSF" id="PIRSF001589">
    <property type="entry name" value="Asn_synthetase_glu-h"/>
    <property type="match status" value="1"/>
</dbReference>
<dbReference type="InterPro" id="IPR051786">
    <property type="entry name" value="ASN_synthetase/amidase"/>
</dbReference>
<dbReference type="EMBL" id="SHNN01000002">
    <property type="protein sequence ID" value="MCX2981312.1"/>
    <property type="molecule type" value="Genomic_DNA"/>
</dbReference>
<dbReference type="InterPro" id="IPR006426">
    <property type="entry name" value="Asn_synth_AEB"/>
</dbReference>
<reference evidence="9" key="1">
    <citation type="submission" date="2019-02" db="EMBL/GenBank/DDBJ databases">
        <authorList>
            <person name="Li S.-H."/>
        </authorList>
    </citation>
    <scope>NUCLEOTIDE SEQUENCE</scope>
    <source>
        <strain evidence="9">IMCC14734</strain>
    </source>
</reference>
<evidence type="ECO:0000256" key="6">
    <source>
        <dbReference type="ARBA" id="ARBA00048741"/>
    </source>
</evidence>
<evidence type="ECO:0000256" key="4">
    <source>
        <dbReference type="ARBA" id="ARBA00022741"/>
    </source>
</evidence>
<dbReference type="Pfam" id="PF13537">
    <property type="entry name" value="GATase_7"/>
    <property type="match status" value="1"/>
</dbReference>
<accession>A0ABT3TG76</accession>
<dbReference type="InterPro" id="IPR014729">
    <property type="entry name" value="Rossmann-like_a/b/a_fold"/>
</dbReference>
<comment type="similarity">
    <text evidence="2">Belongs to the asparagine synthetase family.</text>
</comment>
<evidence type="ECO:0000313" key="10">
    <source>
        <dbReference type="Proteomes" id="UP001143362"/>
    </source>
</evidence>
<dbReference type="PANTHER" id="PTHR43284">
    <property type="entry name" value="ASPARAGINE SYNTHETASE (GLUTAMINE-HYDROLYZING)"/>
    <property type="match status" value="1"/>
</dbReference>
<proteinExistence type="inferred from homology"/>
<evidence type="ECO:0000256" key="1">
    <source>
        <dbReference type="ARBA" id="ARBA00005187"/>
    </source>
</evidence>
<evidence type="ECO:0000259" key="8">
    <source>
        <dbReference type="Pfam" id="PF13537"/>
    </source>
</evidence>
<sequence>MLNKLDSSFFGFWDNSPRSEAQREAVISSMATEDSKVTCRHYSEKSHLSAGQCASTKNFQDAALTVMCLGSPTWLHQGSSSDSSIHDVANCISKAYLSDNKAFLSDASGEFLVAILDETKNEVVLAVDRFSRRQVYYSETRDGLVFSDSLECLLRHPKIHRVIRPQAIYDYLYFHMVPAPGTIYQDIYKLPAGSYLKFSANTNTCEVKRHWAPEFAESSDSVERLQTDLVPALRSAVDKACKGRDYAKVGAFLSGGLDSSTVSGLLTEISSGLSPALTIGFNEPGYDEVEYARYSAERFDTRLHEYYTNPQDISDIAPLISQSYEEPFGNSSAVPAYCCARMAKEQGIELLLAGDGGDELFAGNERYLKQRVFEYYRILPGLIRDTLLTPIINWLPSSIGLFSKSQSYIEQANVPLPDRLQHRYNFLNREELDGLFTEEFEIQISREHPLQLQRQVFSQPENASTLNRMLYLDWQYTLADNDIRKVSEMCHLAGVEVSYPMLDDEVVDLSCRVPSSAKMQANTLRAFYKNGVRGFLGERTINKGKHGFGLPFGMWMQSNPDLKKMAENAFDGLAKRGIFNSDALARILVLHQDSHASYYGEFVWVLLSLEYWLREYDSKSELPFKIED</sequence>
<dbReference type="InterPro" id="IPR017932">
    <property type="entry name" value="GATase_2_dom"/>
</dbReference>
<evidence type="ECO:0000259" key="7">
    <source>
        <dbReference type="Pfam" id="PF00733"/>
    </source>
</evidence>
<dbReference type="Gene3D" id="3.40.50.620">
    <property type="entry name" value="HUPs"/>
    <property type="match status" value="1"/>
</dbReference>
<dbReference type="EC" id="6.3.5.4" evidence="3"/>
<feature type="domain" description="Asparagine synthetase" evidence="7">
    <location>
        <begin position="232"/>
        <end position="614"/>
    </location>
</feature>
<gene>
    <name evidence="9" type="ORF">EYC98_10595</name>
</gene>
<feature type="domain" description="Glutamine amidotransferase type-2" evidence="8">
    <location>
        <begin position="92"/>
        <end position="154"/>
    </location>
</feature>
<comment type="pathway">
    <text evidence="1">Amino-acid biosynthesis; L-asparagine biosynthesis; L-asparagine from L-aspartate (L-Gln route): step 1/1.</text>
</comment>
<dbReference type="Gene3D" id="3.60.20.10">
    <property type="entry name" value="Glutamine Phosphoribosylpyrophosphate, subunit 1, domain 1"/>
    <property type="match status" value="1"/>
</dbReference>
<organism evidence="9 10">
    <name type="scientific">Candidatus Litorirhabdus singularis</name>
    <dbReference type="NCBI Taxonomy" id="2518993"/>
    <lineage>
        <taxon>Bacteria</taxon>
        <taxon>Pseudomonadati</taxon>
        <taxon>Pseudomonadota</taxon>
        <taxon>Gammaproteobacteria</taxon>
        <taxon>Cellvibrionales</taxon>
        <taxon>Halieaceae</taxon>
        <taxon>Candidatus Litorirhabdus</taxon>
    </lineage>
</organism>
<evidence type="ECO:0000313" key="9">
    <source>
        <dbReference type="EMBL" id="MCX2981312.1"/>
    </source>
</evidence>
<keyword evidence="5" id="KW-0067">ATP-binding</keyword>
<comment type="caution">
    <text evidence="9">The sequence shown here is derived from an EMBL/GenBank/DDBJ whole genome shotgun (WGS) entry which is preliminary data.</text>
</comment>
<dbReference type="CDD" id="cd01991">
    <property type="entry name" value="Asn_synthase_B_C"/>
    <property type="match status" value="1"/>
</dbReference>
<evidence type="ECO:0000256" key="3">
    <source>
        <dbReference type="ARBA" id="ARBA00012737"/>
    </source>
</evidence>
<dbReference type="SUPFAM" id="SSF56235">
    <property type="entry name" value="N-terminal nucleophile aminohydrolases (Ntn hydrolases)"/>
    <property type="match status" value="1"/>
</dbReference>
<evidence type="ECO:0000256" key="2">
    <source>
        <dbReference type="ARBA" id="ARBA00005752"/>
    </source>
</evidence>
<dbReference type="Proteomes" id="UP001143362">
    <property type="component" value="Unassembled WGS sequence"/>
</dbReference>
<dbReference type="SUPFAM" id="SSF52402">
    <property type="entry name" value="Adenine nucleotide alpha hydrolases-like"/>
    <property type="match status" value="1"/>
</dbReference>
<dbReference type="InterPro" id="IPR029055">
    <property type="entry name" value="Ntn_hydrolases_N"/>
</dbReference>
<protein>
    <recommendedName>
        <fullName evidence="3">asparagine synthase (glutamine-hydrolyzing)</fullName>
        <ecNumber evidence="3">6.3.5.4</ecNumber>
    </recommendedName>
</protein>
<name>A0ABT3TG76_9GAMM</name>
<comment type="catalytic activity">
    <reaction evidence="6">
        <text>L-aspartate + L-glutamine + ATP + H2O = L-asparagine + L-glutamate + AMP + diphosphate + H(+)</text>
        <dbReference type="Rhea" id="RHEA:12228"/>
        <dbReference type="ChEBI" id="CHEBI:15377"/>
        <dbReference type="ChEBI" id="CHEBI:15378"/>
        <dbReference type="ChEBI" id="CHEBI:29985"/>
        <dbReference type="ChEBI" id="CHEBI:29991"/>
        <dbReference type="ChEBI" id="CHEBI:30616"/>
        <dbReference type="ChEBI" id="CHEBI:33019"/>
        <dbReference type="ChEBI" id="CHEBI:58048"/>
        <dbReference type="ChEBI" id="CHEBI:58359"/>
        <dbReference type="ChEBI" id="CHEBI:456215"/>
        <dbReference type="EC" id="6.3.5.4"/>
    </reaction>
</comment>
<dbReference type="PANTHER" id="PTHR43284:SF1">
    <property type="entry name" value="ASPARAGINE SYNTHETASE"/>
    <property type="match status" value="1"/>
</dbReference>
<keyword evidence="4" id="KW-0547">Nucleotide-binding</keyword>
<evidence type="ECO:0000256" key="5">
    <source>
        <dbReference type="ARBA" id="ARBA00022840"/>
    </source>
</evidence>
<dbReference type="Pfam" id="PF00733">
    <property type="entry name" value="Asn_synthase"/>
    <property type="match status" value="1"/>
</dbReference>
<keyword evidence="10" id="KW-1185">Reference proteome</keyword>
<dbReference type="InterPro" id="IPR001962">
    <property type="entry name" value="Asn_synthase"/>
</dbReference>
<dbReference type="RefSeq" id="WP_279245313.1">
    <property type="nucleotide sequence ID" value="NZ_SHNN01000002.1"/>
</dbReference>